<feature type="non-terminal residue" evidence="2">
    <location>
        <position position="203"/>
    </location>
</feature>
<dbReference type="AlphaFoldDB" id="T0ZK66"/>
<reference evidence="2" key="2">
    <citation type="journal article" date="2014" name="ISME J.">
        <title>Microbial stratification in low pH oxic and suboxic macroscopic growths along an acid mine drainage.</title>
        <authorList>
            <person name="Mendez-Garcia C."/>
            <person name="Mesa V."/>
            <person name="Sprenger R.R."/>
            <person name="Richter M."/>
            <person name="Diez M.S."/>
            <person name="Solano J."/>
            <person name="Bargiela R."/>
            <person name="Golyshina O.V."/>
            <person name="Manteca A."/>
            <person name="Ramos J.L."/>
            <person name="Gallego J.R."/>
            <person name="Llorente I."/>
            <person name="Martins Dos Santos V.A."/>
            <person name="Jensen O.N."/>
            <person name="Pelaez A.I."/>
            <person name="Sanchez J."/>
            <person name="Ferrer M."/>
        </authorList>
    </citation>
    <scope>NUCLEOTIDE SEQUENCE</scope>
</reference>
<dbReference type="InterPro" id="IPR001173">
    <property type="entry name" value="Glyco_trans_2-like"/>
</dbReference>
<sequence length="203" mass="23556">DIIDIFNSDKKEGFRIYNAMKIAKGEVIAFLDDDDEFAKNKLERIYKYFKDNPNLIFYHNNFYMINETGKILHHPRSVGTDEVLKFKSEKEKRYLVYNALSKLRAEENASAMVLRRSLIVNNLSILKKITVALDAFSFLIALIDSGELWVDSKPLSFYRIHSVGQVTNGPLMTFDSFCSHRKKYTEIAVRDTYVLYNIVKCTA</sequence>
<dbReference type="Pfam" id="PF00535">
    <property type="entry name" value="Glycos_transf_2"/>
    <property type="match status" value="1"/>
</dbReference>
<organism evidence="2">
    <name type="scientific">mine drainage metagenome</name>
    <dbReference type="NCBI Taxonomy" id="410659"/>
    <lineage>
        <taxon>unclassified sequences</taxon>
        <taxon>metagenomes</taxon>
        <taxon>ecological metagenomes</taxon>
    </lineage>
</organism>
<name>T0ZK66_9ZZZZ</name>
<dbReference type="Gene3D" id="3.90.550.10">
    <property type="entry name" value="Spore Coat Polysaccharide Biosynthesis Protein SpsA, Chain A"/>
    <property type="match status" value="1"/>
</dbReference>
<evidence type="ECO:0000259" key="1">
    <source>
        <dbReference type="Pfam" id="PF00535"/>
    </source>
</evidence>
<comment type="caution">
    <text evidence="2">The sequence shown here is derived from an EMBL/GenBank/DDBJ whole genome shotgun (WGS) entry which is preliminary data.</text>
</comment>
<reference evidence="2" key="1">
    <citation type="submission" date="2013-08" db="EMBL/GenBank/DDBJ databases">
        <authorList>
            <person name="Mendez C."/>
            <person name="Richter M."/>
            <person name="Ferrer M."/>
            <person name="Sanchez J."/>
        </authorList>
    </citation>
    <scope>NUCLEOTIDE SEQUENCE</scope>
</reference>
<accession>T0ZK66</accession>
<dbReference type="SUPFAM" id="SSF53448">
    <property type="entry name" value="Nucleotide-diphospho-sugar transferases"/>
    <property type="match status" value="1"/>
</dbReference>
<dbReference type="EMBL" id="AUZZ01005667">
    <property type="protein sequence ID" value="EQD48721.1"/>
    <property type="molecule type" value="Genomic_DNA"/>
</dbReference>
<dbReference type="InterPro" id="IPR029044">
    <property type="entry name" value="Nucleotide-diphossugar_trans"/>
</dbReference>
<feature type="non-terminal residue" evidence="2">
    <location>
        <position position="1"/>
    </location>
</feature>
<keyword evidence="2" id="KW-0808">Transferase</keyword>
<gene>
    <name evidence="2" type="ORF">B2A_07879</name>
</gene>
<protein>
    <submittedName>
        <fullName evidence="2">Cell wall biosynthesis glycosyltransferase</fullName>
    </submittedName>
</protein>
<dbReference type="GO" id="GO:0016740">
    <property type="term" value="F:transferase activity"/>
    <property type="evidence" value="ECO:0007669"/>
    <property type="project" value="UniProtKB-KW"/>
</dbReference>
<proteinExistence type="predicted"/>
<feature type="domain" description="Glycosyltransferase 2-like" evidence="1">
    <location>
        <begin position="18"/>
        <end position="89"/>
    </location>
</feature>
<evidence type="ECO:0000313" key="2">
    <source>
        <dbReference type="EMBL" id="EQD48721.1"/>
    </source>
</evidence>